<feature type="region of interest" description="Disordered" evidence="1">
    <location>
        <begin position="154"/>
        <end position="197"/>
    </location>
</feature>
<protein>
    <submittedName>
        <fullName evidence="2">Uncharacterized protein</fullName>
    </submittedName>
</protein>
<proteinExistence type="predicted"/>
<dbReference type="Proteomes" id="UP000650833">
    <property type="component" value="Unassembled WGS sequence"/>
</dbReference>
<dbReference type="OrthoDB" id="2441427at2759"/>
<comment type="caution">
    <text evidence="2">The sequence shown here is derived from an EMBL/GenBank/DDBJ whole genome shotgun (WGS) entry which is preliminary data.</text>
</comment>
<accession>A0A8H7USA2</accession>
<organism evidence="2 3">
    <name type="scientific">Mucor plumbeus</name>
    <dbReference type="NCBI Taxonomy" id="97098"/>
    <lineage>
        <taxon>Eukaryota</taxon>
        <taxon>Fungi</taxon>
        <taxon>Fungi incertae sedis</taxon>
        <taxon>Mucoromycota</taxon>
        <taxon>Mucoromycotina</taxon>
        <taxon>Mucoromycetes</taxon>
        <taxon>Mucorales</taxon>
        <taxon>Mucorineae</taxon>
        <taxon>Mucoraceae</taxon>
        <taxon>Mucor</taxon>
    </lineage>
</organism>
<keyword evidence="3" id="KW-1185">Reference proteome</keyword>
<sequence length="234" mass="25588">MSKQPPNNNNNNQFDSDLEAIENAMNSIMQGAFSSMFRQLIDSSIFENSENNGFSSIENNGNSITTVFDGRNVNSRVPASTIVEEDGYGGSDFKQLAKKSKENRGITPAADVISSHPPAETATSTSPAGLIFNLLFQQPPAEIFSRQSSNALPAVSLPDNSNNKQSKDANNGGWTFNSTSSRTVYQPDGTQETTITKKSDGVTEIIKQIRYADGHTEETRETKNSFWNRLFGSK</sequence>
<reference evidence="2" key="1">
    <citation type="submission" date="2020-12" db="EMBL/GenBank/DDBJ databases">
        <title>Metabolic potential, ecology and presence of endohyphal bacteria is reflected in genomic diversity of Mucoromycotina.</title>
        <authorList>
            <person name="Muszewska A."/>
            <person name="Okrasinska A."/>
            <person name="Steczkiewicz K."/>
            <person name="Drgas O."/>
            <person name="Orlowska M."/>
            <person name="Perlinska-Lenart U."/>
            <person name="Aleksandrzak-Piekarczyk T."/>
            <person name="Szatraj K."/>
            <person name="Zielenkiewicz U."/>
            <person name="Pilsyk S."/>
            <person name="Malc E."/>
            <person name="Mieczkowski P."/>
            <person name="Kruszewska J.S."/>
            <person name="Biernat P."/>
            <person name="Pawlowska J."/>
        </authorList>
    </citation>
    <scope>NUCLEOTIDE SEQUENCE</scope>
    <source>
        <strain evidence="2">CBS 226.32</strain>
    </source>
</reference>
<evidence type="ECO:0000313" key="2">
    <source>
        <dbReference type="EMBL" id="KAG2190178.1"/>
    </source>
</evidence>
<name>A0A8H7USA2_9FUNG</name>
<gene>
    <name evidence="2" type="ORF">INT46_009741</name>
</gene>
<evidence type="ECO:0000313" key="3">
    <source>
        <dbReference type="Proteomes" id="UP000650833"/>
    </source>
</evidence>
<dbReference type="AlphaFoldDB" id="A0A8H7USA2"/>
<dbReference type="EMBL" id="JAEPRC010001036">
    <property type="protein sequence ID" value="KAG2190178.1"/>
    <property type="molecule type" value="Genomic_DNA"/>
</dbReference>
<feature type="compositionally biased region" description="Polar residues" evidence="1">
    <location>
        <begin position="158"/>
        <end position="194"/>
    </location>
</feature>
<evidence type="ECO:0000256" key="1">
    <source>
        <dbReference type="SAM" id="MobiDB-lite"/>
    </source>
</evidence>